<dbReference type="Pfam" id="PF00583">
    <property type="entry name" value="Acetyltransf_1"/>
    <property type="match status" value="2"/>
</dbReference>
<dbReference type="PANTHER" id="PTHR43877">
    <property type="entry name" value="AMINOALKYLPHOSPHONATE N-ACETYLTRANSFERASE-RELATED-RELATED"/>
    <property type="match status" value="1"/>
</dbReference>
<keyword evidence="2" id="KW-0012">Acyltransferase</keyword>
<evidence type="ECO:0000259" key="3">
    <source>
        <dbReference type="PROSITE" id="PS51186"/>
    </source>
</evidence>
<dbReference type="InterPro" id="IPR050832">
    <property type="entry name" value="Bact_Acetyltransf"/>
</dbReference>
<dbReference type="InterPro" id="IPR000182">
    <property type="entry name" value="GNAT_dom"/>
</dbReference>
<dbReference type="InterPro" id="IPR016181">
    <property type="entry name" value="Acyl_CoA_acyltransferase"/>
</dbReference>
<gene>
    <name evidence="4" type="ORF">SAMN05444365_101624</name>
</gene>
<dbReference type="STRING" id="405436.SAMN05444365_101624"/>
<organism evidence="4 5">
    <name type="scientific">Micromonospora pattaloongensis</name>
    <dbReference type="NCBI Taxonomy" id="405436"/>
    <lineage>
        <taxon>Bacteria</taxon>
        <taxon>Bacillati</taxon>
        <taxon>Actinomycetota</taxon>
        <taxon>Actinomycetes</taxon>
        <taxon>Micromonosporales</taxon>
        <taxon>Micromonosporaceae</taxon>
        <taxon>Micromonospora</taxon>
    </lineage>
</organism>
<dbReference type="RefSeq" id="WP_091551073.1">
    <property type="nucleotide sequence ID" value="NZ_FNPH01000001.1"/>
</dbReference>
<dbReference type="PROSITE" id="PS51186">
    <property type="entry name" value="GNAT"/>
    <property type="match status" value="2"/>
</dbReference>
<dbReference type="Proteomes" id="UP000242415">
    <property type="component" value="Unassembled WGS sequence"/>
</dbReference>
<sequence>MDPEFSIEELTDADLPAVVALCGAALDLPEDATEAAQIVSCLWGGAGSARAFGFAALVGGALRGVVLASVGRRDASAGHIDLVAVHPAARRRGIARALLRRAESALAARGVTDVWLAGNPPHYAWPGIDVRYTPAVCAALALGYGHERTAWNMTAELSAPESPARRPTAPAERRLAAAGVTVRAATVDDLPALTAFADTAFGGSWAGELAGSVARPGAGCHLAERDGELLGFAAYGSCRPSWFGPMGTAPAARGLGIGGVLLRRCLRDQHAAGQARAEIGWVGPVEFYADNAGAWIRRVFFLYRKEL</sequence>
<evidence type="ECO:0000256" key="1">
    <source>
        <dbReference type="ARBA" id="ARBA00022679"/>
    </source>
</evidence>
<accession>A0A1H3H011</accession>
<dbReference type="EMBL" id="FNPH01000001">
    <property type="protein sequence ID" value="SDY08811.1"/>
    <property type="molecule type" value="Genomic_DNA"/>
</dbReference>
<dbReference type="Gene3D" id="3.40.630.30">
    <property type="match status" value="2"/>
</dbReference>
<proteinExistence type="predicted"/>
<dbReference type="GO" id="GO:0016747">
    <property type="term" value="F:acyltransferase activity, transferring groups other than amino-acyl groups"/>
    <property type="evidence" value="ECO:0007669"/>
    <property type="project" value="InterPro"/>
</dbReference>
<dbReference type="CDD" id="cd04301">
    <property type="entry name" value="NAT_SF"/>
    <property type="match status" value="1"/>
</dbReference>
<name>A0A1H3H011_9ACTN</name>
<reference evidence="5" key="1">
    <citation type="submission" date="2016-10" db="EMBL/GenBank/DDBJ databases">
        <authorList>
            <person name="Varghese N."/>
            <person name="Submissions S."/>
        </authorList>
    </citation>
    <scope>NUCLEOTIDE SEQUENCE [LARGE SCALE GENOMIC DNA]</scope>
    <source>
        <strain evidence="5">DSM 45245</strain>
    </source>
</reference>
<evidence type="ECO:0000313" key="5">
    <source>
        <dbReference type="Proteomes" id="UP000242415"/>
    </source>
</evidence>
<feature type="domain" description="N-acetyltransferase" evidence="3">
    <location>
        <begin position="180"/>
        <end position="307"/>
    </location>
</feature>
<evidence type="ECO:0000256" key="2">
    <source>
        <dbReference type="ARBA" id="ARBA00023315"/>
    </source>
</evidence>
<dbReference type="OrthoDB" id="4016818at2"/>
<dbReference type="AlphaFoldDB" id="A0A1H3H011"/>
<dbReference type="SUPFAM" id="SSF55729">
    <property type="entry name" value="Acyl-CoA N-acyltransferases (Nat)"/>
    <property type="match status" value="2"/>
</dbReference>
<protein>
    <submittedName>
        <fullName evidence="4">Acetyltransferase (GNAT) family protein</fullName>
    </submittedName>
</protein>
<keyword evidence="5" id="KW-1185">Reference proteome</keyword>
<feature type="domain" description="N-acetyltransferase" evidence="3">
    <location>
        <begin position="5"/>
        <end position="160"/>
    </location>
</feature>
<evidence type="ECO:0000313" key="4">
    <source>
        <dbReference type="EMBL" id="SDY08811.1"/>
    </source>
</evidence>
<keyword evidence="1 4" id="KW-0808">Transferase</keyword>